<dbReference type="Proteomes" id="UP001058682">
    <property type="component" value="Chromosome"/>
</dbReference>
<keyword evidence="4" id="KW-1185">Reference proteome</keyword>
<proteinExistence type="predicted"/>
<evidence type="ECO:0000313" key="1">
    <source>
        <dbReference type="EMBL" id="UTY29884.1"/>
    </source>
</evidence>
<dbReference type="EMBL" id="CP038804">
    <property type="protein sequence ID" value="UTY34743.1"/>
    <property type="molecule type" value="Genomic_DNA"/>
</dbReference>
<accession>A0AAE9SI77</accession>
<organism evidence="2 3">
    <name type="scientific">Treponema putidum</name>
    <dbReference type="NCBI Taxonomy" id="221027"/>
    <lineage>
        <taxon>Bacteria</taxon>
        <taxon>Pseudomonadati</taxon>
        <taxon>Spirochaetota</taxon>
        <taxon>Spirochaetia</taxon>
        <taxon>Spirochaetales</taxon>
        <taxon>Treponemataceae</taxon>
        <taxon>Treponema</taxon>
    </lineage>
</organism>
<sequence>MKMETGKNYLVKKDIFSFKKGEICLLSNKGYQIYFGEHNFVFVNEEKQCKWMVLRDGSSEDMRIYCHLEEYFEEVNNTEA</sequence>
<evidence type="ECO:0000313" key="4">
    <source>
        <dbReference type="Proteomes" id="UP001059401"/>
    </source>
</evidence>
<dbReference type="EMBL" id="CP038802">
    <property type="protein sequence ID" value="UTY29884.1"/>
    <property type="molecule type" value="Genomic_DNA"/>
</dbReference>
<dbReference type="Proteomes" id="UP001059401">
    <property type="component" value="Chromosome"/>
</dbReference>
<dbReference type="RefSeq" id="WP_044978419.1">
    <property type="nucleotide sequence ID" value="NZ_CP009228.1"/>
</dbReference>
<evidence type="ECO:0000313" key="3">
    <source>
        <dbReference type="Proteomes" id="UP001058682"/>
    </source>
</evidence>
<dbReference type="KEGG" id="tpk:JO40_05510"/>
<dbReference type="AlphaFoldDB" id="A0AAE9SI77"/>
<reference evidence="2" key="1">
    <citation type="submission" date="2019-04" db="EMBL/GenBank/DDBJ databases">
        <title>Whole genome sequencing of oral phylogroup 2 treponemes.</title>
        <authorList>
            <person name="Chan Y."/>
            <person name="Zeng H.H."/>
            <person name="Yu X.L."/>
            <person name="Leung W.K."/>
            <person name="Watt R.M."/>
        </authorList>
    </citation>
    <scope>NUCLEOTIDE SEQUENCE</scope>
    <source>
        <strain evidence="2">OMZ 835</strain>
        <strain evidence="1">OMZ 847</strain>
    </source>
</reference>
<name>A0AAE9SI77_9SPIR</name>
<evidence type="ECO:0000313" key="2">
    <source>
        <dbReference type="EMBL" id="UTY34743.1"/>
    </source>
</evidence>
<gene>
    <name evidence="2" type="ORF">E4N74_12565</name>
    <name evidence="1" type="ORF">E4N76_13600</name>
</gene>
<protein>
    <submittedName>
        <fullName evidence="2">Phosphohydrolase</fullName>
    </submittedName>
</protein>